<protein>
    <submittedName>
        <fullName evidence="2">Nitrate reductase</fullName>
    </submittedName>
</protein>
<dbReference type="GO" id="GO:0006790">
    <property type="term" value="P:sulfur compound metabolic process"/>
    <property type="evidence" value="ECO:0007669"/>
    <property type="project" value="TreeGrafter"/>
</dbReference>
<dbReference type="GO" id="GO:0020037">
    <property type="term" value="F:heme binding"/>
    <property type="evidence" value="ECO:0007669"/>
    <property type="project" value="TreeGrafter"/>
</dbReference>
<proteinExistence type="predicted"/>
<keyword evidence="3" id="KW-1185">Reference proteome</keyword>
<evidence type="ECO:0000313" key="3">
    <source>
        <dbReference type="Proteomes" id="UP000053095"/>
    </source>
</evidence>
<evidence type="ECO:0000313" key="2">
    <source>
        <dbReference type="EMBL" id="GAM41907.1"/>
    </source>
</evidence>
<reference evidence="3" key="1">
    <citation type="journal article" date="2015" name="Genome Announc.">
        <title>Draft genome sequence of Talaromyces cellulolyticus strain Y-94, a source of lignocellulosic biomass-degrading enzymes.</title>
        <authorList>
            <person name="Fujii T."/>
            <person name="Koike H."/>
            <person name="Sawayama S."/>
            <person name="Yano S."/>
            <person name="Inoue H."/>
        </authorList>
    </citation>
    <scope>NUCLEOTIDE SEQUENCE [LARGE SCALE GENOMIC DNA]</scope>
    <source>
        <strain evidence="3">Y-94</strain>
    </source>
</reference>
<name>A0A6V8HJH3_TALPI</name>
<dbReference type="InterPro" id="IPR036374">
    <property type="entry name" value="OxRdtase_Mopterin-bd_sf"/>
</dbReference>
<organism evidence="2 3">
    <name type="scientific">Talaromyces pinophilus</name>
    <name type="common">Penicillium pinophilum</name>
    <dbReference type="NCBI Taxonomy" id="128442"/>
    <lineage>
        <taxon>Eukaryota</taxon>
        <taxon>Fungi</taxon>
        <taxon>Dikarya</taxon>
        <taxon>Ascomycota</taxon>
        <taxon>Pezizomycotina</taxon>
        <taxon>Eurotiomycetes</taxon>
        <taxon>Eurotiomycetidae</taxon>
        <taxon>Eurotiales</taxon>
        <taxon>Trichocomaceae</taxon>
        <taxon>Talaromyces</taxon>
        <taxon>Talaromyces sect. Talaromyces</taxon>
    </lineage>
</organism>
<evidence type="ECO:0000256" key="1">
    <source>
        <dbReference type="SAM" id="MobiDB-lite"/>
    </source>
</evidence>
<dbReference type="AlphaFoldDB" id="A0A6V8HJH3"/>
<accession>A0A6V8HJH3</accession>
<comment type="caution">
    <text evidence="2">The sequence shown here is derived from an EMBL/GenBank/DDBJ whole genome shotgun (WGS) entry which is preliminary data.</text>
</comment>
<dbReference type="PRINTS" id="PR00407">
    <property type="entry name" value="EUMOPTERIN"/>
</dbReference>
<dbReference type="PANTHER" id="PTHR19372">
    <property type="entry name" value="SULFITE REDUCTASE"/>
    <property type="match status" value="1"/>
</dbReference>
<feature type="region of interest" description="Disordered" evidence="1">
    <location>
        <begin position="1"/>
        <end position="26"/>
    </location>
</feature>
<dbReference type="Gene3D" id="3.90.420.10">
    <property type="entry name" value="Oxidoreductase, molybdopterin-binding domain"/>
    <property type="match status" value="1"/>
</dbReference>
<dbReference type="PANTHER" id="PTHR19372:SF7">
    <property type="entry name" value="SULFITE OXIDASE, MITOCHONDRIAL"/>
    <property type="match status" value="1"/>
</dbReference>
<gene>
    <name evidence="2" type="ORF">TCE0_042r15401</name>
</gene>
<dbReference type="Proteomes" id="UP000053095">
    <property type="component" value="Unassembled WGS sequence"/>
</dbReference>
<dbReference type="EMBL" id="DF933838">
    <property type="protein sequence ID" value="GAM41907.1"/>
    <property type="molecule type" value="Genomic_DNA"/>
</dbReference>
<dbReference type="GO" id="GO:0043546">
    <property type="term" value="F:molybdopterin cofactor binding"/>
    <property type="evidence" value="ECO:0007669"/>
    <property type="project" value="TreeGrafter"/>
</dbReference>
<feature type="compositionally biased region" description="Basic and acidic residues" evidence="1">
    <location>
        <begin position="138"/>
        <end position="181"/>
    </location>
</feature>
<feature type="region of interest" description="Disordered" evidence="1">
    <location>
        <begin position="131"/>
        <end position="181"/>
    </location>
</feature>
<dbReference type="InterPro" id="IPR008335">
    <property type="entry name" value="Mopterin_OxRdtase_euk"/>
</dbReference>
<dbReference type="GO" id="GO:0008482">
    <property type="term" value="F:sulfite oxidase activity"/>
    <property type="evidence" value="ECO:0007669"/>
    <property type="project" value="TreeGrafter"/>
</dbReference>
<dbReference type="SUPFAM" id="SSF56524">
    <property type="entry name" value="Oxidoreductase molybdopterin-binding domain"/>
    <property type="match status" value="1"/>
</dbReference>
<sequence length="272" mass="32190">MATTPHYTRPNRSHGGSSLEEIKNEPDWSTTHKYRIGFRDRHDRHTGYTHAGDDTPEERGFLAQAKKEAEKLQEELGERQLINVREFMTKQEDYHLRLRQDHPPGWRYVLHTTEDFVKYQQDWPINIKRRQKEEEEENKSREQQKNGQQEPEKEHESRRNRGENETHNPAHAAEQNDKYTPQERSLLSMLQSESEYIKALKENDVRPDNWIPRSSHLIRLTGKHPLNGEPELEALFDAGLITPNELHYVRDHGHVAKTIRYRMSCCLPHDVP</sequence>